<dbReference type="GO" id="GO:0043190">
    <property type="term" value="C:ATP-binding cassette (ABC) transporter complex"/>
    <property type="evidence" value="ECO:0007669"/>
    <property type="project" value="InterPro"/>
</dbReference>
<feature type="signal peptide" evidence="4">
    <location>
        <begin position="1"/>
        <end position="32"/>
    </location>
</feature>
<evidence type="ECO:0000256" key="4">
    <source>
        <dbReference type="SAM" id="SignalP"/>
    </source>
</evidence>
<dbReference type="RefSeq" id="WP_167991340.1">
    <property type="nucleotide sequence ID" value="NZ_JAATJL010000001.1"/>
</dbReference>
<proteinExistence type="inferred from homology"/>
<dbReference type="PIRSF" id="PIRSF002741">
    <property type="entry name" value="MppA"/>
    <property type="match status" value="1"/>
</dbReference>
<organism evidence="6 7">
    <name type="scientific">Arthrobacter pigmenti</name>
    <dbReference type="NCBI Taxonomy" id="271432"/>
    <lineage>
        <taxon>Bacteria</taxon>
        <taxon>Bacillati</taxon>
        <taxon>Actinomycetota</taxon>
        <taxon>Actinomycetes</taxon>
        <taxon>Micrococcales</taxon>
        <taxon>Micrococcaceae</taxon>
        <taxon>Arthrobacter</taxon>
    </lineage>
</organism>
<dbReference type="Pfam" id="PF00496">
    <property type="entry name" value="SBP_bac_5"/>
    <property type="match status" value="1"/>
</dbReference>
<evidence type="ECO:0000256" key="3">
    <source>
        <dbReference type="ARBA" id="ARBA00022729"/>
    </source>
</evidence>
<sequence length="541" mass="59282">MNSTVRKHLARLALPLALMLGLAGCVPSDPNAQDTEGAGDDGANQLVVGTTAGVVNFNPLVGNSRTDTWVTNLMYPSMMTLNDNAEKVPAVATEWGYSEDGLTAWVELRDDMEWTDGEPLNAEDVIFTINAIKEEQLGTVAGMIAAYESAEAVSDTRIEFSLSRPDGAFLNSVGFWMPIVPEHIFGEAESVGEFANDSDWVSAGPFVLTEVEDGQRYVLEATENYPLVESGSAQVEEVVFRVFPDVNTEVLALRAGELDMIGNALPPAVAEDLSGDESVQLFTVPSLGWAHMQYNMRRPPLDQVEVRRALAHAVDYEAIRQVVLGGNAISANSSVLTPVYEQWQDGLNLEEYAYDPEMSRQLLEDAGFTDEDGDGAYDGLSFEMVYDQGDPMISTWAELVRDQSLEAGITIELSGLDRNTYLARTNERDFDIYAGSWAIIDEPQSNFALLFSPDGFINYAGVDDPEINRLMEEAASALTPEEAQEPLQEIARIVHDQVYDNVMYVETFNFAASSEWSGFVPKPSDLLSIVNPESLASVSQE</sequence>
<feature type="domain" description="Solute-binding protein family 5" evidence="5">
    <location>
        <begin position="88"/>
        <end position="453"/>
    </location>
</feature>
<keyword evidence="3 4" id="KW-0732">Signal</keyword>
<gene>
    <name evidence="6" type="ORF">BJ994_000601</name>
</gene>
<dbReference type="EMBL" id="JAATJL010000001">
    <property type="protein sequence ID" value="NJC21525.1"/>
    <property type="molecule type" value="Genomic_DNA"/>
</dbReference>
<dbReference type="PANTHER" id="PTHR30290">
    <property type="entry name" value="PERIPLASMIC BINDING COMPONENT OF ABC TRANSPORTER"/>
    <property type="match status" value="1"/>
</dbReference>
<comment type="caution">
    <text evidence="6">The sequence shown here is derived from an EMBL/GenBank/DDBJ whole genome shotgun (WGS) entry which is preliminary data.</text>
</comment>
<dbReference type="Gene3D" id="3.10.105.10">
    <property type="entry name" value="Dipeptide-binding Protein, Domain 3"/>
    <property type="match status" value="1"/>
</dbReference>
<dbReference type="InterPro" id="IPR030678">
    <property type="entry name" value="Peptide/Ni-bd"/>
</dbReference>
<evidence type="ECO:0000259" key="5">
    <source>
        <dbReference type="Pfam" id="PF00496"/>
    </source>
</evidence>
<accession>A0A846RP18</accession>
<dbReference type="Gene3D" id="3.40.190.10">
    <property type="entry name" value="Periplasmic binding protein-like II"/>
    <property type="match status" value="1"/>
</dbReference>
<dbReference type="GO" id="GO:1904680">
    <property type="term" value="F:peptide transmembrane transporter activity"/>
    <property type="evidence" value="ECO:0007669"/>
    <property type="project" value="TreeGrafter"/>
</dbReference>
<name>A0A846RP18_9MICC</name>
<evidence type="ECO:0000256" key="2">
    <source>
        <dbReference type="ARBA" id="ARBA00022448"/>
    </source>
</evidence>
<dbReference type="InterPro" id="IPR039424">
    <property type="entry name" value="SBP_5"/>
</dbReference>
<keyword evidence="7" id="KW-1185">Reference proteome</keyword>
<keyword evidence="2" id="KW-0813">Transport</keyword>
<dbReference type="PANTHER" id="PTHR30290:SF9">
    <property type="entry name" value="OLIGOPEPTIDE-BINDING PROTEIN APPA"/>
    <property type="match status" value="1"/>
</dbReference>
<evidence type="ECO:0000313" key="6">
    <source>
        <dbReference type="EMBL" id="NJC21525.1"/>
    </source>
</evidence>
<dbReference type="Proteomes" id="UP000547458">
    <property type="component" value="Unassembled WGS sequence"/>
</dbReference>
<evidence type="ECO:0000313" key="7">
    <source>
        <dbReference type="Proteomes" id="UP000547458"/>
    </source>
</evidence>
<dbReference type="PROSITE" id="PS51257">
    <property type="entry name" value="PROKAR_LIPOPROTEIN"/>
    <property type="match status" value="1"/>
</dbReference>
<comment type="similarity">
    <text evidence="1">Belongs to the bacterial solute-binding protein 5 family.</text>
</comment>
<dbReference type="AlphaFoldDB" id="A0A846RP18"/>
<protein>
    <submittedName>
        <fullName evidence="6">Peptide/nickel transport system substrate-binding protein</fullName>
    </submittedName>
</protein>
<dbReference type="GO" id="GO:0015833">
    <property type="term" value="P:peptide transport"/>
    <property type="evidence" value="ECO:0007669"/>
    <property type="project" value="TreeGrafter"/>
</dbReference>
<dbReference type="GO" id="GO:0042597">
    <property type="term" value="C:periplasmic space"/>
    <property type="evidence" value="ECO:0007669"/>
    <property type="project" value="UniProtKB-ARBA"/>
</dbReference>
<evidence type="ECO:0000256" key="1">
    <source>
        <dbReference type="ARBA" id="ARBA00005695"/>
    </source>
</evidence>
<dbReference type="SUPFAM" id="SSF53850">
    <property type="entry name" value="Periplasmic binding protein-like II"/>
    <property type="match status" value="1"/>
</dbReference>
<dbReference type="InterPro" id="IPR000914">
    <property type="entry name" value="SBP_5_dom"/>
</dbReference>
<feature type="chain" id="PRO_5032409205" evidence="4">
    <location>
        <begin position="33"/>
        <end position="541"/>
    </location>
</feature>
<reference evidence="6 7" key="1">
    <citation type="submission" date="2020-03" db="EMBL/GenBank/DDBJ databases">
        <title>Sequencing the genomes of 1000 actinobacteria strains.</title>
        <authorList>
            <person name="Klenk H.-P."/>
        </authorList>
    </citation>
    <scope>NUCLEOTIDE SEQUENCE [LARGE SCALE GENOMIC DNA]</scope>
    <source>
        <strain evidence="6 7">DSM 16403</strain>
    </source>
</reference>
<dbReference type="CDD" id="cd00995">
    <property type="entry name" value="PBP2_NikA_DppA_OppA_like"/>
    <property type="match status" value="1"/>
</dbReference>